<name>A0AAD7WA03_9TELE</name>
<protein>
    <submittedName>
        <fullName evidence="2">Uncharacterized protein</fullName>
    </submittedName>
</protein>
<comment type="caution">
    <text evidence="2">The sequence shown here is derived from an EMBL/GenBank/DDBJ whole genome shotgun (WGS) entry which is preliminary data.</text>
</comment>
<evidence type="ECO:0000313" key="3">
    <source>
        <dbReference type="Proteomes" id="UP001221898"/>
    </source>
</evidence>
<accession>A0AAD7WA03</accession>
<dbReference type="AlphaFoldDB" id="A0AAD7WA03"/>
<evidence type="ECO:0000256" key="1">
    <source>
        <dbReference type="SAM" id="MobiDB-lite"/>
    </source>
</evidence>
<reference evidence="2" key="1">
    <citation type="journal article" date="2023" name="Science">
        <title>Genome structures resolve the early diversification of teleost fishes.</title>
        <authorList>
            <person name="Parey E."/>
            <person name="Louis A."/>
            <person name="Montfort J."/>
            <person name="Bouchez O."/>
            <person name="Roques C."/>
            <person name="Iampietro C."/>
            <person name="Lluch J."/>
            <person name="Castinel A."/>
            <person name="Donnadieu C."/>
            <person name="Desvignes T."/>
            <person name="Floi Bucao C."/>
            <person name="Jouanno E."/>
            <person name="Wen M."/>
            <person name="Mejri S."/>
            <person name="Dirks R."/>
            <person name="Jansen H."/>
            <person name="Henkel C."/>
            <person name="Chen W.J."/>
            <person name="Zahm M."/>
            <person name="Cabau C."/>
            <person name="Klopp C."/>
            <person name="Thompson A.W."/>
            <person name="Robinson-Rechavi M."/>
            <person name="Braasch I."/>
            <person name="Lecointre G."/>
            <person name="Bobe J."/>
            <person name="Postlethwait J.H."/>
            <person name="Berthelot C."/>
            <person name="Roest Crollius H."/>
            <person name="Guiguen Y."/>
        </authorList>
    </citation>
    <scope>NUCLEOTIDE SEQUENCE</scope>
    <source>
        <strain evidence="2">NC1722</strain>
    </source>
</reference>
<gene>
    <name evidence="2" type="ORF">AAFF_G00121040</name>
</gene>
<dbReference type="Proteomes" id="UP001221898">
    <property type="component" value="Unassembled WGS sequence"/>
</dbReference>
<organism evidence="2 3">
    <name type="scientific">Aldrovandia affinis</name>
    <dbReference type="NCBI Taxonomy" id="143900"/>
    <lineage>
        <taxon>Eukaryota</taxon>
        <taxon>Metazoa</taxon>
        <taxon>Chordata</taxon>
        <taxon>Craniata</taxon>
        <taxon>Vertebrata</taxon>
        <taxon>Euteleostomi</taxon>
        <taxon>Actinopterygii</taxon>
        <taxon>Neopterygii</taxon>
        <taxon>Teleostei</taxon>
        <taxon>Notacanthiformes</taxon>
        <taxon>Halosauridae</taxon>
        <taxon>Aldrovandia</taxon>
    </lineage>
</organism>
<evidence type="ECO:0000313" key="2">
    <source>
        <dbReference type="EMBL" id="KAJ8389396.1"/>
    </source>
</evidence>
<proteinExistence type="predicted"/>
<feature type="region of interest" description="Disordered" evidence="1">
    <location>
        <begin position="147"/>
        <end position="171"/>
    </location>
</feature>
<keyword evidence="3" id="KW-1185">Reference proteome</keyword>
<dbReference type="EMBL" id="JAINUG010000183">
    <property type="protein sequence ID" value="KAJ8389396.1"/>
    <property type="molecule type" value="Genomic_DNA"/>
</dbReference>
<sequence>MSEKNTPACCYTTHGHGLEKCGTEEQIWDQVEQGLHRARGRSWAGRSHNKAALPGSRHLLLISVFVFPIGAGGSSAVARGSGERGVEAAMRERARPRASITPARLAPPPLPGSTGRAHCPEPVGQNAREFCVPVLLPRFWPVEHKEQLARAGAGPRRRGKREPAPRRSASLSAIITVTRQQREKLSQGGEPPFSRRLRFYENGTNFPDMKGIECCTCVRFFPWF</sequence>
<feature type="region of interest" description="Disordered" evidence="1">
    <location>
        <begin position="91"/>
        <end position="115"/>
    </location>
</feature>